<dbReference type="OrthoDB" id="8173690at2"/>
<protein>
    <recommendedName>
        <fullName evidence="5">Porin domain-containing protein</fullName>
    </recommendedName>
</protein>
<dbReference type="Gene3D" id="2.40.160.10">
    <property type="entry name" value="Porin"/>
    <property type="match status" value="1"/>
</dbReference>
<evidence type="ECO:0000256" key="1">
    <source>
        <dbReference type="ARBA" id="ARBA00004571"/>
    </source>
</evidence>
<keyword evidence="2 4" id="KW-0732">Signal</keyword>
<dbReference type="GO" id="GO:0015288">
    <property type="term" value="F:porin activity"/>
    <property type="evidence" value="ECO:0007669"/>
    <property type="project" value="InterPro"/>
</dbReference>
<dbReference type="InterPro" id="IPR023614">
    <property type="entry name" value="Porin_dom_sf"/>
</dbReference>
<dbReference type="PANTHER" id="PTHR34501">
    <property type="entry name" value="PROTEIN YDDL-RELATED"/>
    <property type="match status" value="1"/>
</dbReference>
<sequence length="320" mass="34732">MKTAVLTSSILAALVSTSSLAATVYKDDSSELKIGGRAEARFNISDNNDKYDATTGEKTESSFDDKSRARLSISGKTQITSDLTGFGKYENEVSSGTDIKTRYLFAGIGTQAGDFSYGKQDTALVMITDFTDTMATFGADADDALALNAGSDKQENNFAYKGEFGGLTLGANYLAEEAANSDQYAIAGIYSFDFGLDLGLGYAMGQVENQDVDQVDLGVQYSIADFTFGALYEMTSTDTTGGSDDNDGYELSAQYKLDKWTFVGVYNYATMNDGDDDAVDNFALEAVYKFNSNLRTYAGYKFEQIDDQDDQLQAGIRYDF</sequence>
<feature type="domain" description="Porin" evidence="5">
    <location>
        <begin position="11"/>
        <end position="306"/>
    </location>
</feature>
<dbReference type="InterPro" id="IPR050298">
    <property type="entry name" value="Gram-neg_bact_OMP"/>
</dbReference>
<dbReference type="SUPFAM" id="SSF56935">
    <property type="entry name" value="Porins"/>
    <property type="match status" value="1"/>
</dbReference>
<evidence type="ECO:0000256" key="3">
    <source>
        <dbReference type="ARBA" id="ARBA00023136"/>
    </source>
</evidence>
<evidence type="ECO:0000313" key="6">
    <source>
        <dbReference type="EMBL" id="OEF23615.1"/>
    </source>
</evidence>
<dbReference type="PANTHER" id="PTHR34501:SF2">
    <property type="entry name" value="OUTER MEMBRANE PORIN F-RELATED"/>
    <property type="match status" value="1"/>
</dbReference>
<comment type="subcellular location">
    <subcellularLocation>
        <location evidence="1">Cell outer membrane</location>
        <topology evidence="1">Multi-pass membrane protein</topology>
    </subcellularLocation>
</comment>
<comment type="caution">
    <text evidence="6">The sequence shown here is derived from an EMBL/GenBank/DDBJ whole genome shotgun (WGS) entry which is preliminary data.</text>
</comment>
<evidence type="ECO:0000256" key="2">
    <source>
        <dbReference type="ARBA" id="ARBA00022729"/>
    </source>
</evidence>
<feature type="signal peptide" evidence="4">
    <location>
        <begin position="1"/>
        <end position="21"/>
    </location>
</feature>
<dbReference type="CDD" id="cd00342">
    <property type="entry name" value="gram_neg_porins"/>
    <property type="match status" value="1"/>
</dbReference>
<dbReference type="Pfam" id="PF13609">
    <property type="entry name" value="Porin_4"/>
    <property type="match status" value="1"/>
</dbReference>
<dbReference type="Proteomes" id="UP000094070">
    <property type="component" value="Unassembled WGS sequence"/>
</dbReference>
<keyword evidence="3" id="KW-0472">Membrane</keyword>
<name>A0A1E5E037_9VIBR</name>
<dbReference type="InterPro" id="IPR033900">
    <property type="entry name" value="Gram_neg_porin_domain"/>
</dbReference>
<proteinExistence type="predicted"/>
<reference evidence="6 7" key="1">
    <citation type="journal article" date="2012" name="Science">
        <title>Ecological populations of bacteria act as socially cohesive units of antibiotic production and resistance.</title>
        <authorList>
            <person name="Cordero O.X."/>
            <person name="Wildschutte H."/>
            <person name="Kirkup B."/>
            <person name="Proehl S."/>
            <person name="Ngo L."/>
            <person name="Hussain F."/>
            <person name="Le Roux F."/>
            <person name="Mincer T."/>
            <person name="Polz M.F."/>
        </authorList>
    </citation>
    <scope>NUCLEOTIDE SEQUENCE [LARGE SCALE GENOMIC DNA]</scope>
    <source>
        <strain evidence="6 7">1S-45</strain>
    </source>
</reference>
<dbReference type="GO" id="GO:0009279">
    <property type="term" value="C:cell outer membrane"/>
    <property type="evidence" value="ECO:0007669"/>
    <property type="project" value="UniProtKB-SubCell"/>
</dbReference>
<dbReference type="STRING" id="1188252.A1QC_11505"/>
<keyword evidence="7" id="KW-1185">Reference proteome</keyword>
<dbReference type="AlphaFoldDB" id="A0A1E5E037"/>
<gene>
    <name evidence="6" type="ORF">A1QC_11505</name>
</gene>
<dbReference type="eggNOG" id="COG3203">
    <property type="taxonomic scope" value="Bacteria"/>
</dbReference>
<dbReference type="RefSeq" id="WP_017024790.1">
    <property type="nucleotide sequence ID" value="NZ_AJYK02000087.1"/>
</dbReference>
<evidence type="ECO:0000259" key="5">
    <source>
        <dbReference type="Pfam" id="PF13609"/>
    </source>
</evidence>
<evidence type="ECO:0000313" key="7">
    <source>
        <dbReference type="Proteomes" id="UP000094070"/>
    </source>
</evidence>
<organism evidence="6 7">
    <name type="scientific">Vibrio rumoiensis 1S-45</name>
    <dbReference type="NCBI Taxonomy" id="1188252"/>
    <lineage>
        <taxon>Bacteria</taxon>
        <taxon>Pseudomonadati</taxon>
        <taxon>Pseudomonadota</taxon>
        <taxon>Gammaproteobacteria</taxon>
        <taxon>Vibrionales</taxon>
        <taxon>Vibrionaceae</taxon>
        <taxon>Vibrio</taxon>
    </lineage>
</organism>
<dbReference type="EMBL" id="AJYK02000087">
    <property type="protein sequence ID" value="OEF23615.1"/>
    <property type="molecule type" value="Genomic_DNA"/>
</dbReference>
<evidence type="ECO:0000256" key="4">
    <source>
        <dbReference type="SAM" id="SignalP"/>
    </source>
</evidence>
<feature type="chain" id="PRO_5009174547" description="Porin domain-containing protein" evidence="4">
    <location>
        <begin position="22"/>
        <end position="320"/>
    </location>
</feature>
<accession>A0A1E5E037</accession>